<evidence type="ECO:0000256" key="2">
    <source>
        <dbReference type="ARBA" id="ARBA00022670"/>
    </source>
</evidence>
<dbReference type="Pfam" id="PF05193">
    <property type="entry name" value="Peptidase_M16_C"/>
    <property type="match status" value="1"/>
</dbReference>
<evidence type="ECO:0000256" key="5">
    <source>
        <dbReference type="ARBA" id="ARBA00022833"/>
    </source>
</evidence>
<dbReference type="FunFam" id="3.30.830.10:FF:000003">
    <property type="entry name" value="Insulin-degrading enzyme"/>
    <property type="match status" value="1"/>
</dbReference>
<dbReference type="PROSITE" id="PS00143">
    <property type="entry name" value="INSULINASE"/>
    <property type="match status" value="1"/>
</dbReference>
<dbReference type="Pfam" id="PF16187">
    <property type="entry name" value="Peptidase_M16_M"/>
    <property type="match status" value="1"/>
</dbReference>
<organism evidence="12">
    <name type="scientific">Blastobotrys adeninivorans</name>
    <name type="common">Yeast</name>
    <name type="synonym">Arxula adeninivorans</name>
    <dbReference type="NCBI Taxonomy" id="409370"/>
    <lineage>
        <taxon>Eukaryota</taxon>
        <taxon>Fungi</taxon>
        <taxon>Dikarya</taxon>
        <taxon>Ascomycota</taxon>
        <taxon>Saccharomycotina</taxon>
        <taxon>Dipodascomycetes</taxon>
        <taxon>Dipodascales</taxon>
        <taxon>Trichomonascaceae</taxon>
        <taxon>Blastobotrys</taxon>
    </lineage>
</organism>
<reference evidence="12" key="2">
    <citation type="submission" date="2014-06" db="EMBL/GenBank/DDBJ databases">
        <title>The complete genome of Blastobotrys (Arxula) adeninivorans LS3 - a yeast of biotechnological interest.</title>
        <authorList>
            <person name="Kunze G."/>
            <person name="Gaillardin C."/>
            <person name="Czernicka M."/>
            <person name="Durrens P."/>
            <person name="Martin T."/>
            <person name="Boer E."/>
            <person name="Gabaldon T."/>
            <person name="Cruz J."/>
            <person name="Talla E."/>
            <person name="Marck C."/>
            <person name="Goffeau A."/>
            <person name="Barbe V."/>
            <person name="Baret P."/>
            <person name="Baronian K."/>
            <person name="Beier S."/>
            <person name="Bleykasten C."/>
            <person name="Bode R."/>
            <person name="Casaregola S."/>
            <person name="Despons L."/>
            <person name="Fairhead C."/>
            <person name="Giersberg M."/>
            <person name="Gierski P."/>
            <person name="Hahnel U."/>
            <person name="Hartmann A."/>
            <person name="Jankowska D."/>
            <person name="Jubin C."/>
            <person name="Jung P."/>
            <person name="Lafontaine I."/>
            <person name="Leh-Louis V."/>
            <person name="Lemaire M."/>
            <person name="Marcet-Houben M."/>
            <person name="Mascher M."/>
            <person name="Morel G."/>
            <person name="Richard G.-F."/>
            <person name="Riechen J."/>
            <person name="Sacerdot C."/>
            <person name="Sarkar A."/>
            <person name="Savel G."/>
            <person name="Schacherer J."/>
            <person name="Sherman D."/>
            <person name="Straub M.-L."/>
            <person name="Stein N."/>
            <person name="Thierry A."/>
            <person name="Trautwein-Schult A."/>
            <person name="Westhof E."/>
            <person name="Worch S."/>
            <person name="Dujon B."/>
            <person name="Souciet J.-L."/>
            <person name="Wincker P."/>
            <person name="Scholz U."/>
            <person name="Neuveglise N."/>
        </authorList>
    </citation>
    <scope>NUCLEOTIDE SEQUENCE</scope>
    <source>
        <strain evidence="12">LS3</strain>
    </source>
</reference>
<dbReference type="PANTHER" id="PTHR43690">
    <property type="entry name" value="NARDILYSIN"/>
    <property type="match status" value="1"/>
</dbReference>
<dbReference type="GO" id="GO:0051603">
    <property type="term" value="P:proteolysis involved in protein catabolic process"/>
    <property type="evidence" value="ECO:0007669"/>
    <property type="project" value="TreeGrafter"/>
</dbReference>
<dbReference type="Gene3D" id="3.30.830.10">
    <property type="entry name" value="Metalloenzyme, LuxS/M16 peptidase-like"/>
    <property type="match status" value="4"/>
</dbReference>
<evidence type="ECO:0000259" key="9">
    <source>
        <dbReference type="Pfam" id="PF05193"/>
    </source>
</evidence>
<evidence type="ECO:0000259" key="11">
    <source>
        <dbReference type="Pfam" id="PF22456"/>
    </source>
</evidence>
<keyword evidence="3" id="KW-0479">Metal-binding</keyword>
<dbReference type="InterPro" id="IPR011765">
    <property type="entry name" value="Pept_M16_N"/>
</dbReference>
<dbReference type="MEROPS" id="M16.008"/>
<dbReference type="PANTHER" id="PTHR43690:SF18">
    <property type="entry name" value="INSULIN-DEGRADING ENZYME-RELATED"/>
    <property type="match status" value="1"/>
</dbReference>
<dbReference type="FunFam" id="3.30.830.10:FF:000005">
    <property type="entry name" value="nardilysin isoform X1"/>
    <property type="match status" value="1"/>
</dbReference>
<dbReference type="GO" id="GO:0004222">
    <property type="term" value="F:metalloendopeptidase activity"/>
    <property type="evidence" value="ECO:0007669"/>
    <property type="project" value="InterPro"/>
</dbReference>
<keyword evidence="4" id="KW-0378">Hydrolase</keyword>
<keyword evidence="5" id="KW-0862">Zinc</keyword>
<accession>A0A060T1A7</accession>
<feature type="domain" description="Peptidase M16 N-terminal" evidence="8">
    <location>
        <begin position="66"/>
        <end position="202"/>
    </location>
</feature>
<evidence type="ECO:0000259" key="10">
    <source>
        <dbReference type="Pfam" id="PF16187"/>
    </source>
</evidence>
<dbReference type="Pfam" id="PF22456">
    <property type="entry name" value="PqqF-like_C_4"/>
    <property type="match status" value="1"/>
</dbReference>
<dbReference type="AlphaFoldDB" id="A0A060T1A7"/>
<evidence type="ECO:0000256" key="7">
    <source>
        <dbReference type="RuleBase" id="RU004447"/>
    </source>
</evidence>
<dbReference type="GO" id="GO:0005739">
    <property type="term" value="C:mitochondrion"/>
    <property type="evidence" value="ECO:0007669"/>
    <property type="project" value="TreeGrafter"/>
</dbReference>
<feature type="domain" description="Peptidase M16 middle/third" evidence="10">
    <location>
        <begin position="412"/>
        <end position="697"/>
    </location>
</feature>
<keyword evidence="6" id="KW-0482">Metalloprotease</keyword>
<dbReference type="InterPro" id="IPR050626">
    <property type="entry name" value="Peptidase_M16"/>
</dbReference>
<dbReference type="InterPro" id="IPR011249">
    <property type="entry name" value="Metalloenz_LuxS/M16"/>
</dbReference>
<evidence type="ECO:0000256" key="3">
    <source>
        <dbReference type="ARBA" id="ARBA00022723"/>
    </source>
</evidence>
<evidence type="ECO:0000259" key="8">
    <source>
        <dbReference type="Pfam" id="PF00675"/>
    </source>
</evidence>
<dbReference type="GO" id="GO:0005829">
    <property type="term" value="C:cytosol"/>
    <property type="evidence" value="ECO:0007669"/>
    <property type="project" value="TreeGrafter"/>
</dbReference>
<comment type="similarity">
    <text evidence="1 7">Belongs to the peptidase M16 family.</text>
</comment>
<reference evidence="12" key="1">
    <citation type="submission" date="2014-02" db="EMBL/GenBank/DDBJ databases">
        <authorList>
            <person name="Genoscope - CEA"/>
        </authorList>
    </citation>
    <scope>NUCLEOTIDE SEQUENCE</scope>
    <source>
        <strain evidence="12">LS3</strain>
    </source>
</reference>
<feature type="domain" description="Peptidase M16 C-terminal" evidence="9">
    <location>
        <begin position="228"/>
        <end position="405"/>
    </location>
</feature>
<dbReference type="InterPro" id="IPR032632">
    <property type="entry name" value="Peptidase_M16_M"/>
</dbReference>
<dbReference type="InterPro" id="IPR001431">
    <property type="entry name" value="Pept_M16_Zn_BS"/>
</dbReference>
<dbReference type="GO" id="GO:0043171">
    <property type="term" value="P:peptide catabolic process"/>
    <property type="evidence" value="ECO:0007669"/>
    <property type="project" value="TreeGrafter"/>
</dbReference>
<dbReference type="Pfam" id="PF00675">
    <property type="entry name" value="Peptidase_M16"/>
    <property type="match status" value="1"/>
</dbReference>
<gene>
    <name evidence="12" type="ORF">GNLVRS02_ARAD1C18700g</name>
</gene>
<dbReference type="InterPro" id="IPR007863">
    <property type="entry name" value="Peptidase_M16_C"/>
</dbReference>
<keyword evidence="2" id="KW-0645">Protease</keyword>
<protein>
    <submittedName>
        <fullName evidence="12">ARAD1C18700p</fullName>
    </submittedName>
</protein>
<dbReference type="EMBL" id="HG937693">
    <property type="protein sequence ID" value="CDP34708.1"/>
    <property type="molecule type" value="Genomic_DNA"/>
</dbReference>
<evidence type="ECO:0000256" key="6">
    <source>
        <dbReference type="ARBA" id="ARBA00023049"/>
    </source>
</evidence>
<name>A0A060T1A7_BLAAD</name>
<feature type="domain" description="Coenzyme PQQ synthesis protein F-like C-terminal lobe" evidence="11">
    <location>
        <begin position="804"/>
        <end position="901"/>
    </location>
</feature>
<dbReference type="SUPFAM" id="SSF63411">
    <property type="entry name" value="LuxS/MPP-like metallohydrolase"/>
    <property type="match status" value="4"/>
</dbReference>
<proteinExistence type="inferred from homology"/>
<dbReference type="FunFam" id="3.30.830.10:FF:000004">
    <property type="entry name" value="Putative insulin-degrading enzyme"/>
    <property type="match status" value="1"/>
</dbReference>
<evidence type="ECO:0000256" key="4">
    <source>
        <dbReference type="ARBA" id="ARBA00022801"/>
    </source>
</evidence>
<evidence type="ECO:0000256" key="1">
    <source>
        <dbReference type="ARBA" id="ARBA00007261"/>
    </source>
</evidence>
<evidence type="ECO:0000313" key="12">
    <source>
        <dbReference type="EMBL" id="CDP34708.1"/>
    </source>
</evidence>
<dbReference type="PhylomeDB" id="A0A060T1A7"/>
<dbReference type="GO" id="GO:0046872">
    <property type="term" value="F:metal ion binding"/>
    <property type="evidence" value="ECO:0007669"/>
    <property type="project" value="UniProtKB-KW"/>
</dbReference>
<dbReference type="InterPro" id="IPR054734">
    <property type="entry name" value="PqqF-like_C_4"/>
</dbReference>
<sequence length="1085" mass="124345">MLRPFVHTRVITPIFTRPKVLFRNPFIMASQHYSSVASLVTGELEAPQIDDRKYRVITLPNKLEALLISDPEADKASAALNVNVGAFADPDELPGLAHFCEHLLFMGTEKYPSENDYNQYLSEHSGYSNAYTSSDETNYFFEVSHEYLEGALDRFAQFFIGPLFNPGGKDREIRAVDSENKKNLQNDLYRMYQLDKSLSNPEHPFHKFSTGNLETLDTVPKSKGIDVRQELLKFHAEHYSANIMKLAVLGRESLDELEKWVEEKFHPIRNTNRQPPRYSTKPLLKEHMGKLIRAKPVMDSKHLMLHFPIPDQRQLYESRPGAYYSHLIGHEGKGSLLQYLKELSLANGLSSATDHICHGSAEMLIDIDLTDKGLENYEQVMEIVFQYLNMLAAELPQQWIYDELRDHNEMAFRFQQKRSSSSTTSSLVSIMQRPELPRNRLLSHYLYRQYRSDLIAEFSQYLSPENFRAFLVGRSLTGLDKKERWYGTEYNVSEIGEQLINRLKSAKADPAKLHLPPHNEFLPSNFDVDKKDIDIKDRLKHPHIIKKTDQMVIWHKKDDTFWIPKAEIHLGLHIPATYKSCADSVKSTLLIAVINDALVEFAYDAEMAGLKYDVSVIKGGVGITVGGFNHKLTVLLERILEKIRNFKVDPNRFELIKEKHQRHYRNFGYTVPYSLIGAYTHYLLSESSWSVPEKAKELESIQLADVEATLPEMLRQMQIEILAFGNIGKQEALNVGDLAAKYLKSDNLPVDQRGLLRSYLLPPKSAHYYEVELEDKENVNSAIEYFLQVGSATDFDLKARLDLFVQIAVEPAFNQLRTKEQLGYVVFSSVRSTRTTLGYRVLVQSERTTDYLESRIDAFLVGLGKMLDNMPEKEFQSYVQAAVAKKLEKVKNLREEGDRYWMRIQSGYYNFVQHEKDAELIRQLSKKDIVDFFNKYISPTSPDRTKLVVHIRSQCSPKQSLHNLVACSVVNVATSLDRSLDIEVDDIRKAIADSTEGEEGTLSETLDKVKKHLHETYPDHTDLCNKVASVAAETVESQINGDTRKKYPEGIKIEDGTAYKETLQLSEHPQPVVDLDTYWDAGSKL</sequence>